<protein>
    <submittedName>
        <fullName evidence="1">Uncharacterized protein</fullName>
    </submittedName>
</protein>
<gene>
    <name evidence="1" type="ORF">NM208_g8143</name>
</gene>
<comment type="caution">
    <text evidence="1">The sequence shown here is derived from an EMBL/GenBank/DDBJ whole genome shotgun (WGS) entry which is preliminary data.</text>
</comment>
<proteinExistence type="predicted"/>
<reference evidence="1" key="1">
    <citation type="submission" date="2022-08" db="EMBL/GenBank/DDBJ databases">
        <title>Genome Sequence of Fusarium decemcellulare.</title>
        <authorList>
            <person name="Buettner E."/>
        </authorList>
    </citation>
    <scope>NUCLEOTIDE SEQUENCE</scope>
    <source>
        <strain evidence="1">Babe19</strain>
    </source>
</reference>
<evidence type="ECO:0000313" key="2">
    <source>
        <dbReference type="Proteomes" id="UP001148629"/>
    </source>
</evidence>
<dbReference type="EMBL" id="JANRMS010000898">
    <property type="protein sequence ID" value="KAJ3533089.1"/>
    <property type="molecule type" value="Genomic_DNA"/>
</dbReference>
<name>A0ACC1S6L8_9HYPO</name>
<accession>A0ACC1S6L8</accession>
<organism evidence="1 2">
    <name type="scientific">Fusarium decemcellulare</name>
    <dbReference type="NCBI Taxonomy" id="57161"/>
    <lineage>
        <taxon>Eukaryota</taxon>
        <taxon>Fungi</taxon>
        <taxon>Dikarya</taxon>
        <taxon>Ascomycota</taxon>
        <taxon>Pezizomycotina</taxon>
        <taxon>Sordariomycetes</taxon>
        <taxon>Hypocreomycetidae</taxon>
        <taxon>Hypocreales</taxon>
        <taxon>Nectriaceae</taxon>
        <taxon>Fusarium</taxon>
        <taxon>Fusarium decemcellulare species complex</taxon>
    </lineage>
</organism>
<sequence length="891" mass="100052">MEVLGAVGSSIAVAQVLVAGRHVVNLVRGIPEIQKEYDSLRQEIKLIADFVGEAQRLAALSPAEANHSSRVQKSLLSRTAQQLKDIEDELAIVVAACGGESKDKSTQARKRKWLLREGKIDKLRDKARDAKTNLHNAILFHHQTAMSNIEQRQDEFESRIIHQLESFSIALSTQLAAVNPHTTKDLPPSPPTPASPTENIDDKHATPPPMQQSSLALRATSWETEHSVEYKTMVPMGRPGCSKSCRCRCHFVRQQCQSANWLQPLLGTQTVSPIKNVVVKFEYKIPVWFWTGMSVFKASYGSLTGLEYALRPVTGIRYGDKIWNMVRLSPKGVRVLICNEGRKYFPDDVGKYNGTGLLQYAMRYGMFETIEFLIDLWIDLLRKQGTPEEAMFQANDLLRWRRSKTTERELGILRRVVELAEDSERRPTKLCEAMLRGDGTQDIEQILLDEPWAIDLLDETGYPPLRLASKMARNDIVEMLISKGTDVNMPAYNNTSALMTAVSHDRLSSMSLLLTAKADLTIQNRKGQTALHMAVSWASVEAVQMLLSAGASTQTRDKMGQTPLHFLTRRERSQEELDEILRSLLVAKDTDIEAQDIKGCTPLWKSLKASNPKVLRGLIQSGASIHCITKDSRNILHCAAAQSRLETLRYLVGLNLSGIDHQLIDSWGLNPWERFQNILHEPDLELSFQGYRKPTHEEQRAFVELYQGIRDRNLQNDISRLQRVLEALSEDDRTAASALIILMCQEKTKWKNFKLASWYRGIEKEVQVGDLDVAIRMIDSDIACLEQEMSTPLWCPKLGYDACGLEEKDHETSELAGGTGYAEDGQDDDGNCTDADEGPMDDPIGAPYRLEVWTSGDATAPLPTSSFAYGSVLHRIRPRPDDEMNQSISAK</sequence>
<keyword evidence="2" id="KW-1185">Reference proteome</keyword>
<dbReference type="Proteomes" id="UP001148629">
    <property type="component" value="Unassembled WGS sequence"/>
</dbReference>
<evidence type="ECO:0000313" key="1">
    <source>
        <dbReference type="EMBL" id="KAJ3533089.1"/>
    </source>
</evidence>